<reference evidence="1 2" key="1">
    <citation type="journal article" date="2012" name="BMC Genomics">
        <title>Tools to kill: Genome of one of the most destructive plant pathogenic fungi Macrophomina phaseolina.</title>
        <authorList>
            <person name="Islam M.S."/>
            <person name="Haque M.S."/>
            <person name="Islam M.M."/>
            <person name="Emdad E.M."/>
            <person name="Halim A."/>
            <person name="Hossen Q.M.M."/>
            <person name="Hossain M.Z."/>
            <person name="Ahmed B."/>
            <person name="Rahim S."/>
            <person name="Rahman M.S."/>
            <person name="Alam M.M."/>
            <person name="Hou S."/>
            <person name="Wan X."/>
            <person name="Saito J.A."/>
            <person name="Alam M."/>
        </authorList>
    </citation>
    <scope>NUCLEOTIDE SEQUENCE [LARGE SCALE GENOMIC DNA]</scope>
    <source>
        <strain evidence="1 2">MS6</strain>
    </source>
</reference>
<evidence type="ECO:0000313" key="1">
    <source>
        <dbReference type="EMBL" id="EKG09512.1"/>
    </source>
</evidence>
<sequence length="29" mass="3459">VLIYYLRYITNIPRSYSSGKLQRQTIVVN</sequence>
<accession>K2R9H9</accession>
<gene>
    <name evidence="1" type="ORF">MPH_13438</name>
</gene>
<name>K2R9H9_MACPH</name>
<dbReference type="AlphaFoldDB" id="K2R9H9"/>
<dbReference type="EMBL" id="AHHD01000629">
    <property type="protein sequence ID" value="EKG09512.1"/>
    <property type="molecule type" value="Genomic_DNA"/>
</dbReference>
<proteinExistence type="predicted"/>
<dbReference type="InParanoid" id="K2R9H9"/>
<comment type="caution">
    <text evidence="1">The sequence shown here is derived from an EMBL/GenBank/DDBJ whole genome shotgun (WGS) entry which is preliminary data.</text>
</comment>
<organism evidence="1 2">
    <name type="scientific">Macrophomina phaseolina (strain MS6)</name>
    <name type="common">Charcoal rot fungus</name>
    <dbReference type="NCBI Taxonomy" id="1126212"/>
    <lineage>
        <taxon>Eukaryota</taxon>
        <taxon>Fungi</taxon>
        <taxon>Dikarya</taxon>
        <taxon>Ascomycota</taxon>
        <taxon>Pezizomycotina</taxon>
        <taxon>Dothideomycetes</taxon>
        <taxon>Dothideomycetes incertae sedis</taxon>
        <taxon>Botryosphaeriales</taxon>
        <taxon>Botryosphaeriaceae</taxon>
        <taxon>Macrophomina</taxon>
    </lineage>
</organism>
<dbReference type="Proteomes" id="UP000007129">
    <property type="component" value="Unassembled WGS sequence"/>
</dbReference>
<evidence type="ECO:0000313" key="2">
    <source>
        <dbReference type="Proteomes" id="UP000007129"/>
    </source>
</evidence>
<dbReference type="VEuPathDB" id="FungiDB:MPH_13438"/>
<protein>
    <submittedName>
        <fullName evidence="1">Uncharacterized protein</fullName>
    </submittedName>
</protein>
<feature type="non-terminal residue" evidence="1">
    <location>
        <position position="1"/>
    </location>
</feature>
<dbReference type="HOGENOM" id="CLU_221565_0_0_1"/>